<reference evidence="3" key="1">
    <citation type="journal article" date="2023" name="Proc. Natl. Acad. Sci. U.S.A.">
        <title>Genomic and structural basis for evolution of tropane alkaloid biosynthesis.</title>
        <authorList>
            <person name="Wanga Y.-J."/>
            <person name="Taina T."/>
            <person name="Yua J.-Y."/>
            <person name="Lia J."/>
            <person name="Xua B."/>
            <person name="Chenc J."/>
            <person name="D'Auriad J.C."/>
            <person name="Huanga J.-P."/>
            <person name="Huanga S.-X."/>
        </authorList>
    </citation>
    <scope>NUCLEOTIDE SEQUENCE [LARGE SCALE GENOMIC DNA]</scope>
    <source>
        <strain evidence="3">cv. KIB-2019</strain>
    </source>
</reference>
<dbReference type="Proteomes" id="UP001152561">
    <property type="component" value="Unassembled WGS sequence"/>
</dbReference>
<dbReference type="EMBL" id="JAJAGQ010000007">
    <property type="protein sequence ID" value="KAJ8557272.1"/>
    <property type="molecule type" value="Genomic_DNA"/>
</dbReference>
<comment type="caution">
    <text evidence="2">The sequence shown here is derived from an EMBL/GenBank/DDBJ whole genome shotgun (WGS) entry which is preliminary data.</text>
</comment>
<keyword evidence="3" id="KW-1185">Reference proteome</keyword>
<evidence type="ECO:0000256" key="1">
    <source>
        <dbReference type="SAM" id="Phobius"/>
    </source>
</evidence>
<dbReference type="AlphaFoldDB" id="A0A9Q1MCL8"/>
<sequence>MVDSNPIVASTGEQELGSFVKWDGILKQVVLIVCVVVATVSTIHWGHMIVLRLNLEGWMQISISIMPMEHGRIALQHLGLVDKKYSVNIIDCCAHNSTNEDNYHRNNSPSKWKDLQLPFEIVFQERLHGSSGIS</sequence>
<evidence type="ECO:0000313" key="2">
    <source>
        <dbReference type="EMBL" id="KAJ8557272.1"/>
    </source>
</evidence>
<organism evidence="2 3">
    <name type="scientific">Anisodus acutangulus</name>
    <dbReference type="NCBI Taxonomy" id="402998"/>
    <lineage>
        <taxon>Eukaryota</taxon>
        <taxon>Viridiplantae</taxon>
        <taxon>Streptophyta</taxon>
        <taxon>Embryophyta</taxon>
        <taxon>Tracheophyta</taxon>
        <taxon>Spermatophyta</taxon>
        <taxon>Magnoliopsida</taxon>
        <taxon>eudicotyledons</taxon>
        <taxon>Gunneridae</taxon>
        <taxon>Pentapetalae</taxon>
        <taxon>asterids</taxon>
        <taxon>lamiids</taxon>
        <taxon>Solanales</taxon>
        <taxon>Solanaceae</taxon>
        <taxon>Solanoideae</taxon>
        <taxon>Hyoscyameae</taxon>
        <taxon>Anisodus</taxon>
    </lineage>
</organism>
<feature type="transmembrane region" description="Helical" evidence="1">
    <location>
        <begin position="29"/>
        <end position="51"/>
    </location>
</feature>
<keyword evidence="1" id="KW-1133">Transmembrane helix</keyword>
<proteinExistence type="predicted"/>
<accession>A0A9Q1MCL8</accession>
<keyword evidence="1" id="KW-0472">Membrane</keyword>
<evidence type="ECO:0000313" key="3">
    <source>
        <dbReference type="Proteomes" id="UP001152561"/>
    </source>
</evidence>
<gene>
    <name evidence="2" type="ORF">K7X08_002897</name>
</gene>
<name>A0A9Q1MCL8_9SOLA</name>
<protein>
    <submittedName>
        <fullName evidence="2">Uncharacterized protein</fullName>
    </submittedName>
</protein>
<keyword evidence="1" id="KW-0812">Transmembrane</keyword>